<dbReference type="Pfam" id="PF00535">
    <property type="entry name" value="Glycos_transf_2"/>
    <property type="match status" value="1"/>
</dbReference>
<dbReference type="RefSeq" id="WP_081956251.1">
    <property type="nucleotide sequence ID" value="NZ_BBNR01000011.1"/>
</dbReference>
<feature type="domain" description="Glycosyltransferase 2-like" evidence="1">
    <location>
        <begin position="7"/>
        <end position="135"/>
    </location>
</feature>
<dbReference type="OrthoDB" id="1493960at2"/>
<dbReference type="AlphaFoldDB" id="A0A090VWF0"/>
<dbReference type="PANTHER" id="PTHR43685">
    <property type="entry name" value="GLYCOSYLTRANSFERASE"/>
    <property type="match status" value="1"/>
</dbReference>
<dbReference type="EMBL" id="BBNY01000009">
    <property type="protein sequence ID" value="GAL89424.1"/>
    <property type="molecule type" value="Genomic_DNA"/>
</dbReference>
<sequence length="333" mass="38336">MKNIEFSLVICTYMRPNALVSLLNSVNAQSLYPDEIIIVDGSLNEDTKNILLKNDYQNLNYFKVDKTHRGLTKQRNFGVKHCSDSVKVICFLDDDVVLETNYFKALLNTYKIHEDALAVGGYITNEVHWEKSSSSNSKDKFYIDGWQRSEPTRFKVRRWFGLLTDTPPAVLPSFGHGRSVSFLPPSGNIYGVEQIMGGVSSYRKDVFEKLTFSTYFEGYGLYEDTDFSLRIAKIGKLYVNTNAKLTHYHEPSGRPNYFKYGVMVIRNGWYVWRVKYPKPSFKARIKWNTTAGLLTLIRITNIANTKNRILALQESVGRLWGLFTLIFSKPKHQ</sequence>
<dbReference type="Proteomes" id="UP000030184">
    <property type="component" value="Unassembled WGS sequence"/>
</dbReference>
<evidence type="ECO:0000313" key="3">
    <source>
        <dbReference type="EMBL" id="GAL89424.1"/>
    </source>
</evidence>
<reference evidence="5" key="1">
    <citation type="journal article" date="2014" name="Genome Announc.">
        <title>Draft Genome Sequence of Marine Flavobacterium Jejuia pallidilutea Strain 11shimoA1 and Pigmentation Mutants.</title>
        <authorList>
            <person name="Takatani N."/>
            <person name="Nakanishi M."/>
            <person name="Meirelles P."/>
            <person name="Mino S."/>
            <person name="Suda W."/>
            <person name="Oshima K."/>
            <person name="Hattori M."/>
            <person name="Ohkuma M."/>
            <person name="Hosokawa M."/>
            <person name="Miyashita K."/>
            <person name="Thompson F.L."/>
            <person name="Niwa A."/>
            <person name="Sawabe T."/>
            <person name="Sawabe T."/>
        </authorList>
    </citation>
    <scope>NUCLEOTIDE SEQUENCE [LARGE SCALE GENOMIC DNA]</scope>
    <source>
        <strain evidence="5">JCM 19538</strain>
    </source>
</reference>
<comment type="caution">
    <text evidence="2">The sequence shown here is derived from an EMBL/GenBank/DDBJ whole genome shotgun (WGS) entry which is preliminary data.</text>
</comment>
<organism evidence="2 4">
    <name type="scientific">Jejuia pallidilutea</name>
    <dbReference type="NCBI Taxonomy" id="504487"/>
    <lineage>
        <taxon>Bacteria</taxon>
        <taxon>Pseudomonadati</taxon>
        <taxon>Bacteroidota</taxon>
        <taxon>Flavobacteriia</taxon>
        <taxon>Flavobacteriales</taxon>
        <taxon>Flavobacteriaceae</taxon>
        <taxon>Jejuia</taxon>
    </lineage>
</organism>
<keyword evidence="5" id="KW-1185">Reference proteome</keyword>
<dbReference type="PANTHER" id="PTHR43685:SF3">
    <property type="entry name" value="SLR2126 PROTEIN"/>
    <property type="match status" value="1"/>
</dbReference>
<evidence type="ECO:0000313" key="2">
    <source>
        <dbReference type="EMBL" id="GAL67604.1"/>
    </source>
</evidence>
<evidence type="ECO:0000313" key="4">
    <source>
        <dbReference type="Proteomes" id="UP000029641"/>
    </source>
</evidence>
<protein>
    <submittedName>
        <fullName evidence="2">Glycosyl transferase family 2</fullName>
    </submittedName>
</protein>
<gene>
    <name evidence="2" type="ORF">JCM19301_891</name>
    <name evidence="3" type="ORF">JCM19538_1419</name>
</gene>
<keyword evidence="2" id="KW-0808">Transferase</keyword>
<dbReference type="GO" id="GO:0016740">
    <property type="term" value="F:transferase activity"/>
    <property type="evidence" value="ECO:0007669"/>
    <property type="project" value="UniProtKB-KW"/>
</dbReference>
<proteinExistence type="predicted"/>
<dbReference type="InterPro" id="IPR029044">
    <property type="entry name" value="Nucleotide-diphossugar_trans"/>
</dbReference>
<evidence type="ECO:0000259" key="1">
    <source>
        <dbReference type="Pfam" id="PF00535"/>
    </source>
</evidence>
<evidence type="ECO:0000313" key="5">
    <source>
        <dbReference type="Proteomes" id="UP000030184"/>
    </source>
</evidence>
<dbReference type="eggNOG" id="COG1216">
    <property type="taxonomic scope" value="Bacteria"/>
</dbReference>
<dbReference type="InterPro" id="IPR050834">
    <property type="entry name" value="Glycosyltransf_2"/>
</dbReference>
<dbReference type="EMBL" id="BBNR01000011">
    <property type="protein sequence ID" value="GAL67604.1"/>
    <property type="molecule type" value="Genomic_DNA"/>
</dbReference>
<name>A0A090VWF0_9FLAO</name>
<dbReference type="STRING" id="504487.JCM19538_1419"/>
<accession>A0A090VWF0</accession>
<dbReference type="Proteomes" id="UP000029641">
    <property type="component" value="Unassembled WGS sequence"/>
</dbReference>
<dbReference type="SUPFAM" id="SSF53448">
    <property type="entry name" value="Nucleotide-diphospho-sugar transferases"/>
    <property type="match status" value="1"/>
</dbReference>
<dbReference type="Gene3D" id="3.90.550.10">
    <property type="entry name" value="Spore Coat Polysaccharide Biosynthesis Protein SpsA, Chain A"/>
    <property type="match status" value="1"/>
</dbReference>
<dbReference type="CDD" id="cd00761">
    <property type="entry name" value="Glyco_tranf_GTA_type"/>
    <property type="match status" value="1"/>
</dbReference>
<dbReference type="InterPro" id="IPR001173">
    <property type="entry name" value="Glyco_trans_2-like"/>
</dbReference>